<dbReference type="PANTHER" id="PTHR33963:SF2">
    <property type="entry name" value="MKRN2 OPPOSITE STRAND PROTEIN"/>
    <property type="match status" value="1"/>
</dbReference>
<gene>
    <name evidence="2" type="primary">Necator_chrII.g5444</name>
    <name evidence="2" type="ORF">RB195_017651</name>
</gene>
<evidence type="ECO:0000313" key="3">
    <source>
        <dbReference type="Proteomes" id="UP001303046"/>
    </source>
</evidence>
<dbReference type="EMBL" id="JAVFWL010000002">
    <property type="protein sequence ID" value="KAK6734007.1"/>
    <property type="molecule type" value="Genomic_DNA"/>
</dbReference>
<name>A0ABR1C8H8_NECAM</name>
<evidence type="ECO:0000313" key="2">
    <source>
        <dbReference type="EMBL" id="KAK6734007.1"/>
    </source>
</evidence>
<dbReference type="Pfam" id="PF16044">
    <property type="entry name" value="DUF4796_C"/>
    <property type="match status" value="1"/>
</dbReference>
<evidence type="ECO:0000259" key="1">
    <source>
        <dbReference type="Pfam" id="PF16044"/>
    </source>
</evidence>
<reference evidence="2 3" key="1">
    <citation type="submission" date="2023-08" db="EMBL/GenBank/DDBJ databases">
        <title>A Necator americanus chromosomal reference genome.</title>
        <authorList>
            <person name="Ilik V."/>
            <person name="Petrzelkova K.J."/>
            <person name="Pardy F."/>
            <person name="Fuh T."/>
            <person name="Niatou-Singa F.S."/>
            <person name="Gouil Q."/>
            <person name="Baker L."/>
            <person name="Ritchie M.E."/>
            <person name="Jex A.R."/>
            <person name="Gazzola D."/>
            <person name="Li H."/>
            <person name="Toshio Fujiwara R."/>
            <person name="Zhan B."/>
            <person name="Aroian R.V."/>
            <person name="Pafco B."/>
            <person name="Schwarz E.M."/>
        </authorList>
    </citation>
    <scope>NUCLEOTIDE SEQUENCE [LARGE SCALE GENOMIC DNA]</scope>
    <source>
        <strain evidence="2 3">Aroian</strain>
        <tissue evidence="2">Whole animal</tissue>
    </source>
</reference>
<sequence length="197" mass="22733">MIVAQFDSTSFSCPTCGMIFDEPHWNCEPLPCPFQQQTSLHCAIVVKPTRGSFLEYKSGEDLHIGISDSRSAVHSFWVNGISSEDTNWDESVVICQFSNDGNKFDRSLSSFVGCCSGKFVAQLYDDRTWNCFDFVIEFMRFTDFQNLTKEEFVSAFAPPLMRGSHLMGQNEEFVGNELFEWEEVLTRFLLHFNFFWL</sequence>
<keyword evidence="3" id="KW-1185">Reference proteome</keyword>
<accession>A0ABR1C8H8</accession>
<organism evidence="2 3">
    <name type="scientific">Necator americanus</name>
    <name type="common">Human hookworm</name>
    <dbReference type="NCBI Taxonomy" id="51031"/>
    <lineage>
        <taxon>Eukaryota</taxon>
        <taxon>Metazoa</taxon>
        <taxon>Ecdysozoa</taxon>
        <taxon>Nematoda</taxon>
        <taxon>Chromadorea</taxon>
        <taxon>Rhabditida</taxon>
        <taxon>Rhabditina</taxon>
        <taxon>Rhabditomorpha</taxon>
        <taxon>Strongyloidea</taxon>
        <taxon>Ancylostomatidae</taxon>
        <taxon>Bunostominae</taxon>
        <taxon>Necator</taxon>
    </lineage>
</organism>
<proteinExistence type="predicted"/>
<comment type="caution">
    <text evidence="2">The sequence shown here is derived from an EMBL/GenBank/DDBJ whole genome shotgun (WGS) entry which is preliminary data.</text>
</comment>
<dbReference type="PANTHER" id="PTHR33963">
    <property type="entry name" value="MKRN2 OPPOSITE STRAND PROTEIN"/>
    <property type="match status" value="1"/>
</dbReference>
<dbReference type="InterPro" id="IPR032016">
    <property type="entry name" value="MKRN2OS-like"/>
</dbReference>
<dbReference type="Proteomes" id="UP001303046">
    <property type="component" value="Unassembled WGS sequence"/>
</dbReference>
<protein>
    <recommendedName>
        <fullName evidence="1">MKRN2 opposite strand protein-like C-terminal domain-containing protein</fullName>
    </recommendedName>
</protein>
<dbReference type="InterPro" id="IPR053921">
    <property type="entry name" value="MKRN2OS-like_C"/>
</dbReference>
<feature type="domain" description="MKRN2 opposite strand protein-like C-terminal" evidence="1">
    <location>
        <begin position="30"/>
        <end position="159"/>
    </location>
</feature>